<comment type="caution">
    <text evidence="2">The sequence shown here is derived from an EMBL/GenBank/DDBJ whole genome shotgun (WGS) entry which is preliminary data.</text>
</comment>
<proteinExistence type="predicted"/>
<dbReference type="Proteomes" id="UP001228403">
    <property type="component" value="Unassembled WGS sequence"/>
</dbReference>
<accession>A0ABT7U7L3</accession>
<dbReference type="EMBL" id="JAUDCF010000034">
    <property type="protein sequence ID" value="MDM8146517.1"/>
    <property type="molecule type" value="Genomic_DNA"/>
</dbReference>
<feature type="transmembrane region" description="Helical" evidence="1">
    <location>
        <begin position="6"/>
        <end position="29"/>
    </location>
</feature>
<gene>
    <name evidence="2" type="ORF">QUW02_11405</name>
</gene>
<name>A0ABT7U7L3_9BACE</name>
<organism evidence="2 3">
    <name type="scientific">Bacteroides eggerthii</name>
    <dbReference type="NCBI Taxonomy" id="28111"/>
    <lineage>
        <taxon>Bacteria</taxon>
        <taxon>Pseudomonadati</taxon>
        <taxon>Bacteroidota</taxon>
        <taxon>Bacteroidia</taxon>
        <taxon>Bacteroidales</taxon>
        <taxon>Bacteroidaceae</taxon>
        <taxon>Bacteroides</taxon>
    </lineage>
</organism>
<keyword evidence="3" id="KW-1185">Reference proteome</keyword>
<evidence type="ECO:0000256" key="1">
    <source>
        <dbReference type="SAM" id="Phobius"/>
    </source>
</evidence>
<reference evidence="3" key="2">
    <citation type="submission" date="2023-07" db="EMBL/GenBank/DDBJ databases">
        <title>Identification and characterization of horizontal gene transfer across gut microbiota members of farm animals based on homology search.</title>
        <authorList>
            <person name="Schwarzerova J."/>
            <person name="Nykrynova M."/>
            <person name="Jureckova K."/>
            <person name="Cejkova D."/>
            <person name="Rychlik I."/>
        </authorList>
    </citation>
    <scope>NUCLEOTIDE SEQUENCE [LARGE SCALE GENOMIC DNA]</scope>
    <source>
        <strain evidence="3">ET4</strain>
    </source>
</reference>
<keyword evidence="1" id="KW-0472">Membrane</keyword>
<sequence>MGLTIGTVSISVAEIAILVGGGVAITALLKGYKKVKLNSDGSIELEK</sequence>
<protein>
    <recommendedName>
        <fullName evidence="4">Holin</fullName>
    </recommendedName>
</protein>
<keyword evidence="1" id="KW-0812">Transmembrane</keyword>
<evidence type="ECO:0008006" key="4">
    <source>
        <dbReference type="Google" id="ProtNLM"/>
    </source>
</evidence>
<evidence type="ECO:0000313" key="2">
    <source>
        <dbReference type="EMBL" id="MDM8146517.1"/>
    </source>
</evidence>
<reference evidence="2 3" key="1">
    <citation type="submission" date="2023-06" db="EMBL/GenBank/DDBJ databases">
        <authorList>
            <person name="Zeman M."/>
            <person name="Kubasova T."/>
            <person name="Jahodarova E."/>
            <person name="Nykrynova M."/>
            <person name="Rychlik I."/>
        </authorList>
    </citation>
    <scope>NUCLEOTIDE SEQUENCE [LARGE SCALE GENOMIC DNA]</scope>
    <source>
        <strain evidence="2 3">ET4</strain>
    </source>
</reference>
<keyword evidence="1" id="KW-1133">Transmembrane helix</keyword>
<evidence type="ECO:0000313" key="3">
    <source>
        <dbReference type="Proteomes" id="UP001228403"/>
    </source>
</evidence>